<keyword evidence="1" id="KW-0812">Transmembrane</keyword>
<keyword evidence="1" id="KW-1133">Transmembrane helix</keyword>
<feature type="transmembrane region" description="Helical" evidence="1">
    <location>
        <begin position="20"/>
        <end position="39"/>
    </location>
</feature>
<name>A0A2X4UDP2_SERPL</name>
<evidence type="ECO:0000313" key="4">
    <source>
        <dbReference type="Proteomes" id="UP000248897"/>
    </source>
</evidence>
<accession>A0A2X4UDP2</accession>
<evidence type="ECO:0000313" key="2">
    <source>
        <dbReference type="EMBL" id="QPS22249.1"/>
    </source>
</evidence>
<sequence length="205" mass="23227">MLLKIAKWLFQLPVRLFGSIFRNRLTIFIFFMLIAAGVFSAKRYLRAHQHDDEFVTTTPIDYNRASLREMPLREAREQCGGPLHDNAGQAWPASAGYLHQPERRADTGLHRLTLDNQGNDFAVLVRLETPAAPQQLAEVFIPAAGNFDVKIDSTAEHVMKIKNIKSGCNFRSKAFTLGKDSDWRMPLKMGSNSGIEFQSISDREF</sequence>
<dbReference type="Proteomes" id="UP000594967">
    <property type="component" value="Chromosome"/>
</dbReference>
<proteinExistence type="predicted"/>
<dbReference type="EMBL" id="LS483469">
    <property type="protein sequence ID" value="SQI32572.1"/>
    <property type="molecule type" value="Genomic_DNA"/>
</dbReference>
<dbReference type="AlphaFoldDB" id="A0A2X4UDP2"/>
<protein>
    <submittedName>
        <fullName evidence="3">Uncharacterized protein</fullName>
    </submittedName>
</protein>
<evidence type="ECO:0000313" key="3">
    <source>
        <dbReference type="EMBL" id="SQI32572.1"/>
    </source>
</evidence>
<dbReference type="STRING" id="82996.ADP72_06420"/>
<evidence type="ECO:0000256" key="1">
    <source>
        <dbReference type="SAM" id="Phobius"/>
    </source>
</evidence>
<gene>
    <name evidence="2" type="ORF">I6G64_07625</name>
    <name evidence="3" type="ORF">NCTC12961_01178</name>
</gene>
<evidence type="ECO:0000313" key="5">
    <source>
        <dbReference type="Proteomes" id="UP000594967"/>
    </source>
</evidence>
<organism evidence="3 4">
    <name type="scientific">Serratia plymuthica</name>
    <dbReference type="NCBI Taxonomy" id="82996"/>
    <lineage>
        <taxon>Bacteria</taxon>
        <taxon>Pseudomonadati</taxon>
        <taxon>Pseudomonadota</taxon>
        <taxon>Gammaproteobacteria</taxon>
        <taxon>Enterobacterales</taxon>
        <taxon>Yersiniaceae</taxon>
        <taxon>Serratia</taxon>
    </lineage>
</organism>
<reference evidence="2 5" key="2">
    <citation type="submission" date="2020-12" db="EMBL/GenBank/DDBJ databases">
        <title>FDA dAtabase for Regulatory Grade micrObial Sequences (FDA-ARGOS): Supporting development and validation of Infectious Disease Dx tests.</title>
        <authorList>
            <person name="Sproer C."/>
            <person name="Gronow S."/>
            <person name="Severitt S."/>
            <person name="Schroder I."/>
            <person name="Tallon L."/>
            <person name="Sadzewicz L."/>
            <person name="Zhao X."/>
            <person name="Boylan J."/>
            <person name="Ott S."/>
            <person name="Bowen H."/>
            <person name="Vavikolanu K."/>
            <person name="Mehta A."/>
            <person name="Aluvathingal J."/>
            <person name="Nadendla S."/>
            <person name="Lowell S."/>
            <person name="Myers T."/>
            <person name="Yan Y."/>
            <person name="Sichtig H."/>
        </authorList>
    </citation>
    <scope>NUCLEOTIDE SEQUENCE [LARGE SCALE GENOMIC DNA]</scope>
    <source>
        <strain evidence="2 5">FDAARGOS_907</strain>
    </source>
</reference>
<reference evidence="3 4" key="1">
    <citation type="submission" date="2018-06" db="EMBL/GenBank/DDBJ databases">
        <authorList>
            <consortium name="Pathogen Informatics"/>
            <person name="Doyle S."/>
        </authorList>
    </citation>
    <scope>NUCLEOTIDE SEQUENCE [LARGE SCALE GENOMIC DNA]</scope>
    <source>
        <strain evidence="3 4">NCTC12961</strain>
    </source>
</reference>
<dbReference type="EMBL" id="CP065673">
    <property type="protein sequence ID" value="QPS22249.1"/>
    <property type="molecule type" value="Genomic_DNA"/>
</dbReference>
<dbReference type="Proteomes" id="UP000248897">
    <property type="component" value="Chromosome 1"/>
</dbReference>
<dbReference type="RefSeq" id="WP_063198167.1">
    <property type="nucleotide sequence ID" value="NZ_CAMITG010000006.1"/>
</dbReference>
<keyword evidence="1" id="KW-0472">Membrane</keyword>
<keyword evidence="5" id="KW-1185">Reference proteome</keyword>